<evidence type="ECO:0000313" key="4">
    <source>
        <dbReference type="Proteomes" id="UP000199134"/>
    </source>
</evidence>
<reference evidence="1 4" key="1">
    <citation type="submission" date="2016-10" db="EMBL/GenBank/DDBJ databases">
        <authorList>
            <person name="de Groot N.N."/>
        </authorList>
    </citation>
    <scope>NUCLEOTIDE SEQUENCE [LARGE SCALE GENOMIC DNA]</scope>
    <source>
        <strain evidence="4">BP1-145</strain>
        <strain evidence="1">BP1-148</strain>
    </source>
</reference>
<dbReference type="EMBL" id="FNCQ01000012">
    <property type="protein sequence ID" value="SDG90648.1"/>
    <property type="molecule type" value="Genomic_DNA"/>
</dbReference>
<proteinExistence type="predicted"/>
<sequence length="91" mass="9688">MHCLFDFGCKIRLSSENNSPTVGKISLKTGKSKPDRAARLKNIDEMGDFSSTSGQILGHGVAVDAAKKWSVINLHMGTCGVGGQRVVEVAQ</sequence>
<evidence type="ECO:0000313" key="1">
    <source>
        <dbReference type="EMBL" id="SDG90648.1"/>
    </source>
</evidence>
<keyword evidence="3" id="KW-1185">Reference proteome</keyword>
<name>A0A1H0IJ35_9BACT</name>
<organism evidence="2 4">
    <name type="scientific">Prevotella communis</name>
    <dbReference type="NCBI Taxonomy" id="2913614"/>
    <lineage>
        <taxon>Bacteria</taxon>
        <taxon>Pseudomonadati</taxon>
        <taxon>Bacteroidota</taxon>
        <taxon>Bacteroidia</taxon>
        <taxon>Bacteroidales</taxon>
        <taxon>Prevotellaceae</taxon>
        <taxon>Prevotella</taxon>
    </lineage>
</organism>
<dbReference type="EMBL" id="FNIW01000015">
    <property type="protein sequence ID" value="SDO31365.1"/>
    <property type="molecule type" value="Genomic_DNA"/>
</dbReference>
<evidence type="ECO:0000313" key="2">
    <source>
        <dbReference type="EMBL" id="SDO31365.1"/>
    </source>
</evidence>
<gene>
    <name evidence="2" type="ORF">SAMN04487900_11522</name>
    <name evidence="1" type="ORF">SAMN04487901_11247</name>
</gene>
<reference evidence="2 3" key="2">
    <citation type="submission" date="2016-10" db="EMBL/GenBank/DDBJ databases">
        <authorList>
            <person name="Varghese N."/>
            <person name="Submissions S."/>
        </authorList>
    </citation>
    <scope>NUCLEOTIDE SEQUENCE</scope>
    <source>
        <strain evidence="2">BP1-145</strain>
        <strain evidence="3">BP1-148</strain>
    </source>
</reference>
<protein>
    <submittedName>
        <fullName evidence="2">Uncharacterized protein</fullName>
    </submittedName>
</protein>
<dbReference type="STRING" id="645274.SAMN04487901_11247"/>
<dbReference type="Proteomes" id="UP000198779">
    <property type="component" value="Unassembled WGS sequence"/>
</dbReference>
<dbReference type="AlphaFoldDB" id="A0A1H0IJ35"/>
<evidence type="ECO:0000313" key="3">
    <source>
        <dbReference type="Proteomes" id="UP000198779"/>
    </source>
</evidence>
<accession>A0A1G7Y2G9</accession>
<dbReference type="Proteomes" id="UP000199134">
    <property type="component" value="Unassembled WGS sequence"/>
</dbReference>
<accession>A0A1H0IJ35</accession>